<dbReference type="Gene3D" id="1.20.58.1780">
    <property type="match status" value="1"/>
</dbReference>
<dbReference type="Gene3D" id="1.20.120.1880">
    <property type="entry name" value="Nucleoporin, helical C-terminal domain"/>
    <property type="match status" value="1"/>
</dbReference>
<evidence type="ECO:0000313" key="9">
    <source>
        <dbReference type="Proteomes" id="UP001148786"/>
    </source>
</evidence>
<dbReference type="PANTHER" id="PTHR10350:SF6">
    <property type="entry name" value="NUCLEAR PORE COMPLEX PROTEIN NUP155"/>
    <property type="match status" value="1"/>
</dbReference>
<dbReference type="Proteomes" id="UP001148786">
    <property type="component" value="Unassembled WGS sequence"/>
</dbReference>
<dbReference type="Pfam" id="PF03177">
    <property type="entry name" value="Nucleoporin_C"/>
    <property type="match status" value="1"/>
</dbReference>
<keyword evidence="3" id="KW-0813">Transport</keyword>
<evidence type="ECO:0000259" key="7">
    <source>
        <dbReference type="Pfam" id="PF08801"/>
    </source>
</evidence>
<dbReference type="GO" id="GO:0006405">
    <property type="term" value="P:RNA export from nucleus"/>
    <property type="evidence" value="ECO:0007669"/>
    <property type="project" value="TreeGrafter"/>
</dbReference>
<dbReference type="InterPro" id="IPR042538">
    <property type="entry name" value="Nucleoporin_Nup155_C_3"/>
</dbReference>
<comment type="subcellular location">
    <subcellularLocation>
        <location evidence="1">Nucleus</location>
    </subcellularLocation>
</comment>
<accession>A0A9W8K6H5</accession>
<gene>
    <name evidence="8" type="ORF">NLJ89_g2495</name>
</gene>
<dbReference type="GO" id="GO:0044611">
    <property type="term" value="C:nuclear pore inner ring"/>
    <property type="evidence" value="ECO:0007669"/>
    <property type="project" value="TreeGrafter"/>
</dbReference>
<dbReference type="EMBL" id="JANKHO010000155">
    <property type="protein sequence ID" value="KAJ3514230.1"/>
    <property type="molecule type" value="Genomic_DNA"/>
</dbReference>
<feature type="region of interest" description="Disordered" evidence="5">
    <location>
        <begin position="1"/>
        <end position="32"/>
    </location>
</feature>
<dbReference type="Gene3D" id="1.25.40.440">
    <property type="entry name" value="Nucleoporin, helical domain, central subdomain"/>
    <property type="match status" value="1"/>
</dbReference>
<feature type="domain" description="Nucleoporin Nup133/Nup155-like N-terminal" evidence="7">
    <location>
        <begin position="85"/>
        <end position="454"/>
    </location>
</feature>
<evidence type="ECO:0000313" key="8">
    <source>
        <dbReference type="EMBL" id="KAJ3514230.1"/>
    </source>
</evidence>
<protein>
    <recommendedName>
        <fullName evidence="10">Nucleoporin</fullName>
    </recommendedName>
</protein>
<dbReference type="GO" id="GO:0017056">
    <property type="term" value="F:structural constituent of nuclear pore"/>
    <property type="evidence" value="ECO:0007669"/>
    <property type="project" value="InterPro"/>
</dbReference>
<comment type="caution">
    <text evidence="8">The sequence shown here is derived from an EMBL/GenBank/DDBJ whole genome shotgun (WGS) entry which is preliminary data.</text>
</comment>
<dbReference type="OrthoDB" id="338970at2759"/>
<dbReference type="InterPro" id="IPR014908">
    <property type="entry name" value="Nucleoporin_Nup133/Nup155_N"/>
</dbReference>
<keyword evidence="9" id="KW-1185">Reference proteome</keyword>
<comment type="similarity">
    <text evidence="2">Belongs to the non-repetitive/WGA-negative nucleoporin family.</text>
</comment>
<name>A0A9W8K6H5_9AGAR</name>
<dbReference type="InterPro" id="IPR042537">
    <property type="entry name" value="Nucleoporin_Nup155_C_2"/>
</dbReference>
<dbReference type="GO" id="GO:0006606">
    <property type="term" value="P:protein import into nucleus"/>
    <property type="evidence" value="ECO:0007669"/>
    <property type="project" value="TreeGrafter"/>
</dbReference>
<dbReference type="InterPro" id="IPR004870">
    <property type="entry name" value="Nucleoporin_Nup155"/>
</dbReference>
<dbReference type="InterPro" id="IPR042533">
    <property type="entry name" value="Nucleoporin_Nup155_C_1"/>
</dbReference>
<dbReference type="GO" id="GO:0000972">
    <property type="term" value="P:transcription-dependent tethering of RNA polymerase II gene DNA at nuclear periphery"/>
    <property type="evidence" value="ECO:0007669"/>
    <property type="project" value="TreeGrafter"/>
</dbReference>
<dbReference type="Gene3D" id="1.25.40.450">
    <property type="entry name" value="Nucleoporin, helical domain, N-terminal subdomain"/>
    <property type="match status" value="1"/>
</dbReference>
<dbReference type="PANTHER" id="PTHR10350">
    <property type="entry name" value="NUCLEAR PORE COMPLEX PROTEIN NUP155"/>
    <property type="match status" value="1"/>
</dbReference>
<sequence>MASFAQPPYFGASTSGQNNGDATRQAPGTRPIPVDIPALQNASRILLEQLAKDAQIIPDIGETLTSGSQASASYSIFPDDIRVPFQKRKFVGIPDTLFQYYDSANVTSHMGLMPEIERVWISIDHKLFLWDYTEGQEIASFMDQPDVITHVALVRPKQGLFIDDITSLLVICTPVSVLLLGVAISHQPTLENRPHKEIKLYATDLSVPTDIEMTSVIGTADGRIFMCGQQDGNLYELHYQANESWFGKRVQLINHSIGGMSSLLPRFASASNDERIVAAVSDLKRNCFYTLTARNSISIYTPSGDKSIQHVQTLNSLYKSAQEKAPGSPALTPQTFQIVNVHVVDPAESRSGLQLIAITTNGVRLYFGPSMGYGYAYGSSSGASGLKNLQLIHVRLPPLNLIHPDEQAKLFRPAGSTYTNPQIHPQPTTSRPYIITTLDNTSYADGLTLAAQAGDVDGTDYILCLAADLTRIGNLGQLNLPQQPQQPQYNAAYGQYPAGGGTTRPPLTEYASLLTIPGRTWSMAAIPKVVVETPSGTAAPSALNELATQFGEGPNQFMLLTNVGLTFLVKRRAVDYLKAVLEELQSEGNVQPIIEFRDSFGRDQTCSMLLGLASGNTFLDPFDSGTSGTISTVSPEIAAVAKQAFYDFGERPIWTERVMYGTAENKGSAIFSGRREGFALYFARLVRPFWKAKLTKTGPVGLQVLNAPETVLLNVQKNLYALKDFLTRNPHLFHSSPSEPTSSRSSVTEQEAWKVEQSSVAELQSLLTRTIEALSFVLLLNDYRLGELISKCDAEVQRLIAAQTFEELITSQHGMTISRALVNVVIDQQIGQQISVDTISEVLQHRCGSFCSTDDVMLYKAKENIRKAAETRNPVEKQKFLAESLRLFSKGARILEFEKLREVIGDFQQLAYAKGAIQLPLTCAQLQDIDNTGLECWHSGIGSNDPRYEFIERRLRCYDLVLDSLTVFEDRCSKAQASAATSRIPPPQDDPETVRAHAYELAFASEDEMFHSTLYDWLIGRNLADDLLEMRPAFLEAHLRREPATVQKFQLLWQFYVKNGQPLRAAEVLGALAESTQFDLHLDSRLEYLTLAVANAKSHPISAGGRHETAIAFLTDLEEKLDVAQVQLEIHNTLLPHVNDAPEVGERIASLSKQLFTMSDLYSKFAIPFDLPAIKLLCLHVSEHRDESVVRPIWNQIFDEIMEETDVPADRADLIQSRVVPLGQRFYPSESAFPLRFIATLLVRFLLANKTVLPTGWAARILIQCGVRFPEIWDVFHEMYESQVPPFNDQANVQAISSEIAILITDWLAEATRPQAAVLRAEFPVGRVDAAIDQYVSELQPGRTEARGLYEAAKRQLRRYW</sequence>
<reference evidence="8" key="1">
    <citation type="submission" date="2022-07" db="EMBL/GenBank/DDBJ databases">
        <title>Genome Sequence of Agrocybe chaxingu.</title>
        <authorList>
            <person name="Buettner E."/>
        </authorList>
    </citation>
    <scope>NUCLEOTIDE SEQUENCE</scope>
    <source>
        <strain evidence="8">MP-N11</strain>
    </source>
</reference>
<dbReference type="InterPro" id="IPR007187">
    <property type="entry name" value="Nucleoporin_Nup133/Nup155_C"/>
</dbReference>
<evidence type="ECO:0000256" key="4">
    <source>
        <dbReference type="ARBA" id="ARBA00023242"/>
    </source>
</evidence>
<evidence type="ECO:0000256" key="1">
    <source>
        <dbReference type="ARBA" id="ARBA00004123"/>
    </source>
</evidence>
<dbReference type="GO" id="GO:0036228">
    <property type="term" value="P:protein localization to nuclear inner membrane"/>
    <property type="evidence" value="ECO:0007669"/>
    <property type="project" value="TreeGrafter"/>
</dbReference>
<feature type="domain" description="Nucleoporin Nup133/Nup155-like C-terminal" evidence="6">
    <location>
        <begin position="672"/>
        <end position="1340"/>
    </location>
</feature>
<evidence type="ECO:0008006" key="10">
    <source>
        <dbReference type="Google" id="ProtNLM"/>
    </source>
</evidence>
<feature type="compositionally biased region" description="Polar residues" evidence="5">
    <location>
        <begin position="12"/>
        <end position="22"/>
    </location>
</feature>
<evidence type="ECO:0000256" key="5">
    <source>
        <dbReference type="SAM" id="MobiDB-lite"/>
    </source>
</evidence>
<organism evidence="8 9">
    <name type="scientific">Agrocybe chaxingu</name>
    <dbReference type="NCBI Taxonomy" id="84603"/>
    <lineage>
        <taxon>Eukaryota</taxon>
        <taxon>Fungi</taxon>
        <taxon>Dikarya</taxon>
        <taxon>Basidiomycota</taxon>
        <taxon>Agaricomycotina</taxon>
        <taxon>Agaricomycetes</taxon>
        <taxon>Agaricomycetidae</taxon>
        <taxon>Agaricales</taxon>
        <taxon>Agaricineae</taxon>
        <taxon>Strophariaceae</taxon>
        <taxon>Agrocybe</taxon>
    </lineage>
</organism>
<dbReference type="Pfam" id="PF08801">
    <property type="entry name" value="Nucleoporin_N"/>
    <property type="match status" value="1"/>
</dbReference>
<evidence type="ECO:0000256" key="2">
    <source>
        <dbReference type="ARBA" id="ARBA00007373"/>
    </source>
</evidence>
<keyword evidence="4" id="KW-0539">Nucleus</keyword>
<evidence type="ECO:0000256" key="3">
    <source>
        <dbReference type="ARBA" id="ARBA00022448"/>
    </source>
</evidence>
<evidence type="ECO:0000259" key="6">
    <source>
        <dbReference type="Pfam" id="PF03177"/>
    </source>
</evidence>
<dbReference type="SUPFAM" id="SSF69322">
    <property type="entry name" value="Tricorn protease domain 2"/>
    <property type="match status" value="1"/>
</dbReference>
<proteinExistence type="inferred from homology"/>